<comment type="cofactor">
    <cofactor evidence="14 16">
        <name>Zn(2+)</name>
        <dbReference type="ChEBI" id="CHEBI:29105"/>
    </cofactor>
    <text evidence="14 16">Binds 1 zinc ion per subunit.</text>
</comment>
<comment type="subcellular location">
    <subcellularLocation>
        <location evidence="1">Cell membrane</location>
        <topology evidence="1">Multi-pass membrane protein</topology>
    </subcellularLocation>
</comment>
<comment type="caution">
    <text evidence="19">The sequence shown here is derived from an EMBL/GenBank/DDBJ whole genome shotgun (WGS) entry which is preliminary data.</text>
</comment>
<dbReference type="InterPro" id="IPR000644">
    <property type="entry name" value="CBS_dom"/>
</dbReference>
<evidence type="ECO:0000256" key="9">
    <source>
        <dbReference type="ARBA" id="ARBA00022833"/>
    </source>
</evidence>
<dbReference type="GO" id="GO:0006508">
    <property type="term" value="P:proteolysis"/>
    <property type="evidence" value="ECO:0007669"/>
    <property type="project" value="UniProtKB-KW"/>
</dbReference>
<feature type="active site" evidence="15">
    <location>
        <position position="59"/>
    </location>
</feature>
<dbReference type="GO" id="GO:0008237">
    <property type="term" value="F:metallopeptidase activity"/>
    <property type="evidence" value="ECO:0007669"/>
    <property type="project" value="UniProtKB-UniRule"/>
</dbReference>
<dbReference type="PROSITE" id="PS51371">
    <property type="entry name" value="CBS"/>
    <property type="match status" value="2"/>
</dbReference>
<evidence type="ECO:0000256" key="12">
    <source>
        <dbReference type="ARBA" id="ARBA00023122"/>
    </source>
</evidence>
<evidence type="ECO:0000256" key="13">
    <source>
        <dbReference type="ARBA" id="ARBA00023136"/>
    </source>
</evidence>
<evidence type="ECO:0000256" key="3">
    <source>
        <dbReference type="ARBA" id="ARBA00022475"/>
    </source>
</evidence>
<feature type="transmembrane region" description="Helical" evidence="14">
    <location>
        <begin position="38"/>
        <end position="58"/>
    </location>
</feature>
<feature type="transmembrane region" description="Helical" evidence="14">
    <location>
        <begin position="12"/>
        <end position="32"/>
    </location>
</feature>
<feature type="transmembrane region" description="Helical" evidence="14">
    <location>
        <begin position="138"/>
        <end position="157"/>
    </location>
</feature>
<dbReference type="InterPro" id="IPR016483">
    <property type="entry name" value="UCP006404_Pept_M50_CBS"/>
</dbReference>
<feature type="domain" description="CBS" evidence="18">
    <location>
        <begin position="299"/>
        <end position="354"/>
    </location>
</feature>
<feature type="transmembrane region" description="Helical" evidence="14">
    <location>
        <begin position="98"/>
        <end position="118"/>
    </location>
</feature>
<accession>A0A7C5N8H0</accession>
<keyword evidence="11 14" id="KW-0482">Metalloprotease</keyword>
<feature type="domain" description="CBS" evidence="18">
    <location>
        <begin position="237"/>
        <end position="292"/>
    </location>
</feature>
<evidence type="ECO:0000313" key="19">
    <source>
        <dbReference type="EMBL" id="HHH13626.1"/>
    </source>
</evidence>
<dbReference type="SUPFAM" id="SSF54631">
    <property type="entry name" value="CBS-domain pair"/>
    <property type="match status" value="1"/>
</dbReference>
<evidence type="ECO:0000256" key="15">
    <source>
        <dbReference type="PIRSR" id="PIRSR006404-1"/>
    </source>
</evidence>
<dbReference type="EMBL" id="DROM01000317">
    <property type="protein sequence ID" value="HHH13626.1"/>
    <property type="molecule type" value="Genomic_DNA"/>
</dbReference>
<reference evidence="19" key="1">
    <citation type="journal article" date="2020" name="mSystems">
        <title>Genome- and Community-Level Interaction Insights into Carbon Utilization and Element Cycling Functions of Hydrothermarchaeota in Hydrothermal Sediment.</title>
        <authorList>
            <person name="Zhou Z."/>
            <person name="Liu Y."/>
            <person name="Xu W."/>
            <person name="Pan J."/>
            <person name="Luo Z.H."/>
            <person name="Li M."/>
        </authorList>
    </citation>
    <scope>NUCLEOTIDE SEQUENCE [LARGE SCALE GENOMIC DNA]</scope>
    <source>
        <strain evidence="19">HyVt-535</strain>
    </source>
</reference>
<name>A0A7C5N8H0_9GAMM</name>
<dbReference type="AlphaFoldDB" id="A0A7C5N8H0"/>
<keyword evidence="9 14" id="KW-0862">Zinc</keyword>
<feature type="binding site" evidence="16">
    <location>
        <position position="58"/>
    </location>
    <ligand>
        <name>Zn(2+)</name>
        <dbReference type="ChEBI" id="CHEBI:29105"/>
        <note>catalytic</note>
    </ligand>
</feature>
<evidence type="ECO:0000256" key="10">
    <source>
        <dbReference type="ARBA" id="ARBA00022989"/>
    </source>
</evidence>
<evidence type="ECO:0000256" key="16">
    <source>
        <dbReference type="PIRSR" id="PIRSR006404-2"/>
    </source>
</evidence>
<evidence type="ECO:0000256" key="14">
    <source>
        <dbReference type="PIRNR" id="PIRNR006404"/>
    </source>
</evidence>
<comment type="similarity">
    <text evidence="2 14">Belongs to the peptidase M50B family.</text>
</comment>
<dbReference type="PANTHER" id="PTHR39188">
    <property type="entry name" value="MEMBRANE-ASSOCIATED ZINC METALLOPROTEASE M50B"/>
    <property type="match status" value="1"/>
</dbReference>
<evidence type="ECO:0000256" key="7">
    <source>
        <dbReference type="ARBA" id="ARBA00022737"/>
    </source>
</evidence>
<evidence type="ECO:0000256" key="4">
    <source>
        <dbReference type="ARBA" id="ARBA00022670"/>
    </source>
</evidence>
<keyword evidence="5 14" id="KW-0812">Transmembrane</keyword>
<keyword evidence="6 14" id="KW-0479">Metal-binding</keyword>
<keyword evidence="12 17" id="KW-0129">CBS domain</keyword>
<dbReference type="SMART" id="SM00116">
    <property type="entry name" value="CBS"/>
    <property type="match status" value="2"/>
</dbReference>
<sequence>MGWSWRLGQLAGIDVYVHATFLLLLLWLGLVYGQKGGLPAAIHGIVFILLLFGCVVLHELGHALTARRFGIRTRNIVLLPIGGVASLEKMPDDPKEEILVALAGPAVNLVIAALLWLLLSVQPAVPLAAKDPVQGGMLQNLLVLNLFLALFNLLPAFPMDGGRVLRAVLAFRMGRIHATRTAAFIGQLMALWLGFMGLMYNPILIFIALFVWVGAAAEAGTEEVKSLLHGSTLRTAVITHFETLSPRDRLAQAIEFTLEGTQKDFPVVEEGEVVGVLTQEDLLRGLKEAGPEANVASFMQKGVESAEIDDPLDKVLEELQHCGCRLLVVRDQGRMVGIVNLDNLMELIRIENALREGTGRA</sequence>
<gene>
    <name evidence="19" type="ORF">ENJ98_05265</name>
</gene>
<dbReference type="Proteomes" id="UP000886100">
    <property type="component" value="Unassembled WGS sequence"/>
</dbReference>
<feature type="binding site" evidence="16">
    <location>
        <position position="62"/>
    </location>
    <ligand>
        <name>Zn(2+)</name>
        <dbReference type="ChEBI" id="CHEBI:29105"/>
        <note>catalytic</note>
    </ligand>
</feature>
<dbReference type="InterPro" id="IPR046342">
    <property type="entry name" value="CBS_dom_sf"/>
</dbReference>
<dbReference type="Pfam" id="PF02163">
    <property type="entry name" value="Peptidase_M50"/>
    <property type="match status" value="1"/>
</dbReference>
<evidence type="ECO:0000259" key="18">
    <source>
        <dbReference type="PROSITE" id="PS51371"/>
    </source>
</evidence>
<dbReference type="GO" id="GO:0005886">
    <property type="term" value="C:plasma membrane"/>
    <property type="evidence" value="ECO:0007669"/>
    <property type="project" value="UniProtKB-SubCell"/>
</dbReference>
<dbReference type="PIRSF" id="PIRSF006404">
    <property type="entry name" value="UCP006404_Pept_M50_CBS"/>
    <property type="match status" value="1"/>
</dbReference>
<keyword evidence="10 14" id="KW-1133">Transmembrane helix</keyword>
<evidence type="ECO:0000256" key="11">
    <source>
        <dbReference type="ARBA" id="ARBA00023049"/>
    </source>
</evidence>
<dbReference type="Gene3D" id="3.10.580.10">
    <property type="entry name" value="CBS-domain"/>
    <property type="match status" value="1"/>
</dbReference>
<evidence type="ECO:0000256" key="17">
    <source>
        <dbReference type="PROSITE-ProRule" id="PRU00703"/>
    </source>
</evidence>
<protein>
    <recommendedName>
        <fullName evidence="14">Zinc metalloprotease</fullName>
    </recommendedName>
</protein>
<dbReference type="Pfam" id="PF00571">
    <property type="entry name" value="CBS"/>
    <property type="match status" value="2"/>
</dbReference>
<evidence type="ECO:0000256" key="6">
    <source>
        <dbReference type="ARBA" id="ARBA00022723"/>
    </source>
</evidence>
<dbReference type="PANTHER" id="PTHR39188:SF3">
    <property type="entry name" value="STAGE IV SPORULATION PROTEIN FB"/>
    <property type="match status" value="1"/>
</dbReference>
<keyword evidence="13 14" id="KW-0472">Membrane</keyword>
<evidence type="ECO:0000256" key="1">
    <source>
        <dbReference type="ARBA" id="ARBA00004651"/>
    </source>
</evidence>
<keyword evidence="3" id="KW-1003">Cell membrane</keyword>
<keyword evidence="4 14" id="KW-0645">Protease</keyword>
<dbReference type="GO" id="GO:0046872">
    <property type="term" value="F:metal ion binding"/>
    <property type="evidence" value="ECO:0007669"/>
    <property type="project" value="UniProtKB-UniRule"/>
</dbReference>
<evidence type="ECO:0000256" key="8">
    <source>
        <dbReference type="ARBA" id="ARBA00022801"/>
    </source>
</evidence>
<dbReference type="InterPro" id="IPR008915">
    <property type="entry name" value="Peptidase_M50"/>
</dbReference>
<comment type="caution">
    <text evidence="14">Lacks conserved residue(s) required for the propagation of feature annotation.</text>
</comment>
<evidence type="ECO:0000256" key="2">
    <source>
        <dbReference type="ARBA" id="ARBA00007931"/>
    </source>
</evidence>
<evidence type="ECO:0000256" key="5">
    <source>
        <dbReference type="ARBA" id="ARBA00022692"/>
    </source>
</evidence>
<feature type="binding site" evidence="16">
    <location>
        <position position="160"/>
    </location>
    <ligand>
        <name>Zn(2+)</name>
        <dbReference type="ChEBI" id="CHEBI:29105"/>
        <note>catalytic</note>
    </ligand>
</feature>
<keyword evidence="7" id="KW-0677">Repeat</keyword>
<proteinExistence type="inferred from homology"/>
<organism evidence="19">
    <name type="scientific">Thiolapillus brandeum</name>
    <dbReference type="NCBI Taxonomy" id="1076588"/>
    <lineage>
        <taxon>Bacteria</taxon>
        <taxon>Pseudomonadati</taxon>
        <taxon>Pseudomonadota</taxon>
        <taxon>Gammaproteobacteria</taxon>
        <taxon>Chromatiales</taxon>
        <taxon>Sedimenticolaceae</taxon>
        <taxon>Thiolapillus</taxon>
    </lineage>
</organism>
<dbReference type="CDD" id="cd06164">
    <property type="entry name" value="S2P-M50_SpoIVFB_CBS"/>
    <property type="match status" value="1"/>
</dbReference>
<keyword evidence="8 14" id="KW-0378">Hydrolase</keyword>